<proteinExistence type="predicted"/>
<dbReference type="Pfam" id="PF07610">
    <property type="entry name" value="DUF1573"/>
    <property type="match status" value="2"/>
</dbReference>
<sequence length="394" mass="43098">MITYLQTQVFMKRLLPIGLSFIFALVATVAYAQPKIQFNKTKHAFGTIKEDGGLAQVTFSFKNTGNQTLKLTNVKASCGCTTPTWTKAEIKPGGSGVVKAAFNPMGRVGAFNKSITVRSNAQPAVSILQISGKVTPRKKGPKDWYPVALGNLRFKSNTVWFGDIMHDSKNTEKSTFIYNDGNDPITLNLAATKLPKHVQIVSVFEAKVGETKVKKAKRKKKKEVTIKPKQAIGLTFAYNATEKKDWDYVYDSFMLITDDKIQAKKRMSVGGYIKEKFSKKALLTPPAAKFDKTTHSFGTMKQNARASATFKISNEGKSTLYIRKTKASCGCTATKPKKKVLAPGESTTIGVTYSSGTSKGRINKSVTVITNDPKKPKTVLSITADVSPSAKPKK</sequence>
<dbReference type="Gene3D" id="2.60.40.10">
    <property type="entry name" value="Immunoglobulins"/>
    <property type="match status" value="2"/>
</dbReference>
<evidence type="ECO:0000313" key="2">
    <source>
        <dbReference type="Proteomes" id="UP000004095"/>
    </source>
</evidence>
<dbReference type="PANTHER" id="PTHR37833:SF1">
    <property type="entry name" value="SIGNAL PEPTIDE PROTEIN"/>
    <property type="match status" value="1"/>
</dbReference>
<dbReference type="InterPro" id="IPR013783">
    <property type="entry name" value="Ig-like_fold"/>
</dbReference>
<comment type="caution">
    <text evidence="1">The sequence shown here is derived from an EMBL/GenBank/DDBJ whole genome shotgun (WGS) entry which is preliminary data.</text>
</comment>
<evidence type="ECO:0008006" key="3">
    <source>
        <dbReference type="Google" id="ProtNLM"/>
    </source>
</evidence>
<evidence type="ECO:0000313" key="1">
    <source>
        <dbReference type="EMBL" id="EAY24422.1"/>
    </source>
</evidence>
<accession>A1ZYY6</accession>
<dbReference type="AlphaFoldDB" id="A1ZYY6"/>
<dbReference type="Proteomes" id="UP000004095">
    <property type="component" value="Unassembled WGS sequence"/>
</dbReference>
<keyword evidence="2" id="KW-1185">Reference proteome</keyword>
<name>A1ZYY6_MICM2</name>
<reference evidence="1 2" key="1">
    <citation type="submission" date="2007-01" db="EMBL/GenBank/DDBJ databases">
        <authorList>
            <person name="Haygood M."/>
            <person name="Podell S."/>
            <person name="Anderson C."/>
            <person name="Hopkinson B."/>
            <person name="Roe K."/>
            <person name="Barbeau K."/>
            <person name="Gaasterland T."/>
            <person name="Ferriera S."/>
            <person name="Johnson J."/>
            <person name="Kravitz S."/>
            <person name="Beeson K."/>
            <person name="Sutton G."/>
            <person name="Rogers Y.-H."/>
            <person name="Friedman R."/>
            <person name="Frazier M."/>
            <person name="Venter J.C."/>
        </authorList>
    </citation>
    <scope>NUCLEOTIDE SEQUENCE [LARGE SCALE GENOMIC DNA]</scope>
    <source>
        <strain evidence="1 2">ATCC 23134</strain>
    </source>
</reference>
<organism evidence="1 2">
    <name type="scientific">Microscilla marina ATCC 23134</name>
    <dbReference type="NCBI Taxonomy" id="313606"/>
    <lineage>
        <taxon>Bacteria</taxon>
        <taxon>Pseudomonadati</taxon>
        <taxon>Bacteroidota</taxon>
        <taxon>Cytophagia</taxon>
        <taxon>Cytophagales</taxon>
        <taxon>Microscillaceae</taxon>
        <taxon>Microscilla</taxon>
    </lineage>
</organism>
<dbReference type="eggNOG" id="ENOG502Z9QX">
    <property type="taxonomic scope" value="Bacteria"/>
</dbReference>
<dbReference type="NCBIfam" id="NF012200">
    <property type="entry name" value="choice_anch_D"/>
    <property type="match status" value="2"/>
</dbReference>
<dbReference type="EMBL" id="AAWS01000070">
    <property type="protein sequence ID" value="EAY24422.1"/>
    <property type="molecule type" value="Genomic_DNA"/>
</dbReference>
<dbReference type="PANTHER" id="PTHR37833">
    <property type="entry name" value="LIPOPROTEIN-RELATED"/>
    <property type="match status" value="1"/>
</dbReference>
<dbReference type="InterPro" id="IPR011467">
    <property type="entry name" value="DUF1573"/>
</dbReference>
<gene>
    <name evidence="1" type="ORF">M23134_01762</name>
</gene>
<protein>
    <recommendedName>
        <fullName evidence="3">DUF1573 domain-containing protein</fullName>
    </recommendedName>
</protein>